<dbReference type="PANTHER" id="PTHR47531">
    <property type="entry name" value="RING/U-BOX SUPERFAMILY PROTEIN"/>
    <property type="match status" value="1"/>
</dbReference>
<evidence type="ECO:0000313" key="2">
    <source>
        <dbReference type="EMBL" id="EXC31041.1"/>
    </source>
</evidence>
<dbReference type="Proteomes" id="UP000030645">
    <property type="component" value="Unassembled WGS sequence"/>
</dbReference>
<protein>
    <submittedName>
        <fullName evidence="2">Uncharacterized protein</fullName>
    </submittedName>
</protein>
<dbReference type="PANTHER" id="PTHR47531:SF2">
    <property type="entry name" value="RING_U-BOX SUPERFAMILY PROTEIN"/>
    <property type="match status" value="1"/>
</dbReference>
<dbReference type="OrthoDB" id="8062037at2759"/>
<feature type="compositionally biased region" description="Low complexity" evidence="1">
    <location>
        <begin position="325"/>
        <end position="339"/>
    </location>
</feature>
<accession>W9S8A9</accession>
<feature type="compositionally biased region" description="Polar residues" evidence="1">
    <location>
        <begin position="34"/>
        <end position="44"/>
    </location>
</feature>
<keyword evidence="3" id="KW-1185">Reference proteome</keyword>
<feature type="region of interest" description="Disordered" evidence="1">
    <location>
        <begin position="1"/>
        <end position="115"/>
    </location>
</feature>
<reference evidence="3" key="1">
    <citation type="submission" date="2013-01" db="EMBL/GenBank/DDBJ databases">
        <title>Draft Genome Sequence of a Mulberry Tree, Morus notabilis C.K. Schneid.</title>
        <authorList>
            <person name="He N."/>
            <person name="Zhao S."/>
        </authorList>
    </citation>
    <scope>NUCLEOTIDE SEQUENCE</scope>
</reference>
<dbReference type="STRING" id="981085.W9S8A9"/>
<sequence>MGSSGSKSKTASSPSPSSSGGQRRARSISKAQRVLQSSCLGTTTRSHHHQHPVCDNHNKENASNGQSHDPKIECYNNRKVKDGQHSDEMPCNITSSDGIGGSGTTSGQRPPSARSGRFLSRFSFIPGNVSFRLSRANSLGSSRSYPTFFNNEDNASGGPAAGGFVSGDESHQGTELLPMSMINPTPALCCEDSSANLQLNTSRGGCSYCSGDDQAGSYVARNGSSGSGIDGNLCSPRNLSEMENVGIRVSDRIAGAREPIERNVRFSRTLSVGRLRDRVLRRSSLSDISFCPSLVQQQQQVGEVRDTDAWEDQTGTLASESSTVASPNSSAHPSSSMSNSLFRIQDYEVETPPSRETRYHDLLEHRSNFLERRRRIRSQVRALQRLGSRFENVSGHERSCILSGQHRTGRCTCRASNRDPHLNDDTSARASISRIVMLAEALFEVLDEIHQQSVVLSSRPSVSSIGSVPAPSDVVESLPVKLYTKLQKHQNEEVAHFDASGNGLHWLKHNSAAEPDLEERVC</sequence>
<feature type="compositionally biased region" description="Basic and acidic residues" evidence="1">
    <location>
        <begin position="79"/>
        <end position="88"/>
    </location>
</feature>
<evidence type="ECO:0000256" key="1">
    <source>
        <dbReference type="SAM" id="MobiDB-lite"/>
    </source>
</evidence>
<feature type="region of interest" description="Disordered" evidence="1">
    <location>
        <begin position="316"/>
        <end position="339"/>
    </location>
</feature>
<organism evidence="2 3">
    <name type="scientific">Morus notabilis</name>
    <dbReference type="NCBI Taxonomy" id="981085"/>
    <lineage>
        <taxon>Eukaryota</taxon>
        <taxon>Viridiplantae</taxon>
        <taxon>Streptophyta</taxon>
        <taxon>Embryophyta</taxon>
        <taxon>Tracheophyta</taxon>
        <taxon>Spermatophyta</taxon>
        <taxon>Magnoliopsida</taxon>
        <taxon>eudicotyledons</taxon>
        <taxon>Gunneridae</taxon>
        <taxon>Pentapetalae</taxon>
        <taxon>rosids</taxon>
        <taxon>fabids</taxon>
        <taxon>Rosales</taxon>
        <taxon>Moraceae</taxon>
        <taxon>Moreae</taxon>
        <taxon>Morus</taxon>
    </lineage>
</organism>
<evidence type="ECO:0000313" key="3">
    <source>
        <dbReference type="Proteomes" id="UP000030645"/>
    </source>
</evidence>
<gene>
    <name evidence="2" type="ORF">L484_021343</name>
</gene>
<dbReference type="KEGG" id="mnt:21404202"/>
<dbReference type="AlphaFoldDB" id="W9S8A9"/>
<dbReference type="eggNOG" id="KOG0800">
    <property type="taxonomic scope" value="Eukaryota"/>
</dbReference>
<proteinExistence type="predicted"/>
<feature type="compositionally biased region" description="Low complexity" evidence="1">
    <location>
        <begin position="1"/>
        <end position="22"/>
    </location>
</feature>
<name>W9S8A9_9ROSA</name>
<dbReference type="EMBL" id="KE346220">
    <property type="protein sequence ID" value="EXC31041.1"/>
    <property type="molecule type" value="Genomic_DNA"/>
</dbReference>